<sequence>MLSLCIESDKLVLSTPLLKGFKDVENDLLK</sequence>
<evidence type="ECO:0000313" key="1">
    <source>
        <dbReference type="EMBL" id="AAW37405.1"/>
    </source>
</evidence>
<dbReference type="HOGENOM" id="CLU_3405561_0_0_9"/>
<gene>
    <name evidence="1" type="ordered locus">SACOL0017</name>
</gene>
<dbReference type="EMBL" id="CP000046">
    <property type="protein sequence ID" value="AAW37405.1"/>
    <property type="molecule type" value="Genomic_DNA"/>
</dbReference>
<reference evidence="1 2" key="1">
    <citation type="journal article" date="2005" name="J. Bacteriol.">
        <title>Insights on evolution of virulence and resistance from the complete genome analysis of an early methicillin-resistant Staphylococcus aureus strain and a biofilm-producing methicillin-resistant Staphylococcus epidermidis strain.</title>
        <authorList>
            <person name="Gill S.R."/>
            <person name="Fouts D.E."/>
            <person name="Archer G.L."/>
            <person name="Mongodin E.F."/>
            <person name="Deboy R.T."/>
            <person name="Ravel J."/>
            <person name="Paulsen I.T."/>
            <person name="Kolonay J.F."/>
            <person name="Brinkac L."/>
            <person name="Beanan M."/>
            <person name="Dodson R.J."/>
            <person name="Daugherty S.C."/>
            <person name="Madupu R."/>
            <person name="Angiuoli S.V."/>
            <person name="Durkin A.S."/>
            <person name="Haft D.H."/>
            <person name="Vamathevan J."/>
            <person name="Khouri H."/>
            <person name="Utterback T."/>
            <person name="Lee C."/>
            <person name="Dimitrov G."/>
            <person name="Jiang L."/>
            <person name="Qin H."/>
            <person name="Weidman J."/>
            <person name="Tran K."/>
            <person name="Kang K."/>
            <person name="Hance I.R."/>
            <person name="Nelson K.E."/>
            <person name="Fraser C.M."/>
        </authorList>
    </citation>
    <scope>NUCLEOTIDE SEQUENCE [LARGE SCALE GENOMIC DNA]</scope>
    <source>
        <strain evidence="1 2">COL</strain>
    </source>
</reference>
<evidence type="ECO:0000313" key="2">
    <source>
        <dbReference type="Proteomes" id="UP000000530"/>
    </source>
</evidence>
<dbReference type="AlphaFoldDB" id="A0A0H2WXM7"/>
<accession>A0A0H2WXM7</accession>
<organism evidence="1 2">
    <name type="scientific">Staphylococcus aureus (strain COL)</name>
    <dbReference type="NCBI Taxonomy" id="93062"/>
    <lineage>
        <taxon>Bacteria</taxon>
        <taxon>Bacillati</taxon>
        <taxon>Bacillota</taxon>
        <taxon>Bacilli</taxon>
        <taxon>Bacillales</taxon>
        <taxon>Staphylococcaceae</taxon>
        <taxon>Staphylococcus</taxon>
    </lineage>
</organism>
<dbReference type="KEGG" id="sac:SACOL0017"/>
<name>A0A0H2WXM7_STAAC</name>
<proteinExistence type="predicted"/>
<protein>
    <submittedName>
        <fullName evidence="1">Uncharacterized protein</fullName>
    </submittedName>
</protein>
<dbReference type="Proteomes" id="UP000000530">
    <property type="component" value="Chromosome"/>
</dbReference>